<gene>
    <name evidence="2" type="ORF">ANE_LOCUS6608</name>
</gene>
<protein>
    <submittedName>
        <fullName evidence="2">Uncharacterized protein</fullName>
    </submittedName>
</protein>
<sequence length="50" mass="5965">MAIHKLPFLLLLSIILLFLNRPVLSDTDEEDILFRDLTYDAMKKQEHHRT</sequence>
<proteinExistence type="predicted"/>
<keyword evidence="3" id="KW-1185">Reference proteome</keyword>
<reference evidence="2" key="1">
    <citation type="submission" date="2019-07" db="EMBL/GenBank/DDBJ databases">
        <authorList>
            <person name="Dittberner H."/>
        </authorList>
    </citation>
    <scope>NUCLEOTIDE SEQUENCE [LARGE SCALE GENOMIC DNA]</scope>
</reference>
<keyword evidence="1" id="KW-0732">Signal</keyword>
<accession>A0A565B484</accession>
<dbReference type="EMBL" id="CABITT030000003">
    <property type="protein sequence ID" value="VVA96163.1"/>
    <property type="molecule type" value="Genomic_DNA"/>
</dbReference>
<comment type="caution">
    <text evidence="2">The sequence shown here is derived from an EMBL/GenBank/DDBJ whole genome shotgun (WGS) entry which is preliminary data.</text>
</comment>
<dbReference type="Proteomes" id="UP000489600">
    <property type="component" value="Unassembled WGS sequence"/>
</dbReference>
<organism evidence="2 3">
    <name type="scientific">Arabis nemorensis</name>
    <dbReference type="NCBI Taxonomy" id="586526"/>
    <lineage>
        <taxon>Eukaryota</taxon>
        <taxon>Viridiplantae</taxon>
        <taxon>Streptophyta</taxon>
        <taxon>Embryophyta</taxon>
        <taxon>Tracheophyta</taxon>
        <taxon>Spermatophyta</taxon>
        <taxon>Magnoliopsida</taxon>
        <taxon>eudicotyledons</taxon>
        <taxon>Gunneridae</taxon>
        <taxon>Pentapetalae</taxon>
        <taxon>rosids</taxon>
        <taxon>malvids</taxon>
        <taxon>Brassicales</taxon>
        <taxon>Brassicaceae</taxon>
        <taxon>Arabideae</taxon>
        <taxon>Arabis</taxon>
    </lineage>
</organism>
<feature type="signal peptide" evidence="1">
    <location>
        <begin position="1"/>
        <end position="25"/>
    </location>
</feature>
<evidence type="ECO:0000313" key="3">
    <source>
        <dbReference type="Proteomes" id="UP000489600"/>
    </source>
</evidence>
<name>A0A565B484_9BRAS</name>
<evidence type="ECO:0000256" key="1">
    <source>
        <dbReference type="SAM" id="SignalP"/>
    </source>
</evidence>
<evidence type="ECO:0000313" key="2">
    <source>
        <dbReference type="EMBL" id="VVA96163.1"/>
    </source>
</evidence>
<feature type="chain" id="PRO_5021863713" evidence="1">
    <location>
        <begin position="26"/>
        <end position="50"/>
    </location>
</feature>
<dbReference type="AlphaFoldDB" id="A0A565B484"/>